<dbReference type="AlphaFoldDB" id="A0A1C4DF40"/>
<dbReference type="PANTHER" id="PTHR39179">
    <property type="entry name" value="SPORE COAT PROTEIN I"/>
    <property type="match status" value="1"/>
</dbReference>
<dbReference type="InterPro" id="IPR047175">
    <property type="entry name" value="CotS-like"/>
</dbReference>
<keyword evidence="2" id="KW-1185">Reference proteome</keyword>
<accession>A0A1C4DF40</accession>
<evidence type="ECO:0000313" key="2">
    <source>
        <dbReference type="Proteomes" id="UP000181997"/>
    </source>
</evidence>
<dbReference type="GO" id="GO:0042601">
    <property type="term" value="C:endospore-forming forespore"/>
    <property type="evidence" value="ECO:0007669"/>
    <property type="project" value="TreeGrafter"/>
</dbReference>
<dbReference type="SUPFAM" id="SSF56112">
    <property type="entry name" value="Protein kinase-like (PK-like)"/>
    <property type="match status" value="1"/>
</dbReference>
<sequence length="344" mass="40351">MAAFIKIGEGIMSQDLLAKHFGLTPERAFFDGVMDRYMAGGLLYSIVSVSDVEQETLVEMYKLTEHMKTQGDRYVSSFVQSKEGRFLVTEKNQDYVVVSNENLPPVAGGKVGRKLGKFHFRGRLFDEKVEKISRMGQWKTLWERRLSQLEKAYYSVIENQPADEFERRFVESYPYYNSLSENAIQYLVDTELDEDPKPEDAGTICHERFQNSTWGTESCIHFPFHWVFDHASRDLAEWVREQYHLKNQTFHPGLQEFLREYGSVAPLSPFGWRLLYSRILFPLHYFECIEEYYISQSDGQKKAAEDKLDRYLKNSNHYEAFLSDFYHLSEVPVKKWGIPLVGWL</sequence>
<protein>
    <submittedName>
        <fullName evidence="1">Spore coat protein YutH</fullName>
    </submittedName>
</protein>
<dbReference type="EMBL" id="FMAU01000006">
    <property type="protein sequence ID" value="SCC29995.1"/>
    <property type="molecule type" value="Genomic_DNA"/>
</dbReference>
<keyword evidence="1" id="KW-0946">Virion</keyword>
<dbReference type="Gene3D" id="3.90.1200.10">
    <property type="match status" value="1"/>
</dbReference>
<dbReference type="Proteomes" id="UP000181997">
    <property type="component" value="Unassembled WGS sequence"/>
</dbReference>
<gene>
    <name evidence="1" type="ORF">GA0061094_3803</name>
</gene>
<evidence type="ECO:0000313" key="1">
    <source>
        <dbReference type="EMBL" id="SCC29995.1"/>
    </source>
</evidence>
<reference evidence="2" key="1">
    <citation type="submission" date="2016-08" db="EMBL/GenBank/DDBJ databases">
        <authorList>
            <person name="Varghese N."/>
            <person name="Submissions Spin"/>
        </authorList>
    </citation>
    <scope>NUCLEOTIDE SEQUENCE [LARGE SCALE GENOMIC DNA]</scope>
    <source>
        <strain evidence="2">SGD-1123</strain>
    </source>
</reference>
<dbReference type="NCBIfam" id="TIGR02905">
    <property type="entry name" value="spore_yutH"/>
    <property type="match status" value="1"/>
</dbReference>
<dbReference type="PANTHER" id="PTHR39179:SF2">
    <property type="entry name" value="ENDOSPORE COAT-ASSOCIATED PROTEIN YUTH"/>
    <property type="match status" value="1"/>
</dbReference>
<proteinExistence type="predicted"/>
<dbReference type="InterPro" id="IPR014254">
    <property type="entry name" value="Spore_coat_YutH"/>
</dbReference>
<name>A0A1C4DF40_9BACI</name>
<organism evidence="1 2">
    <name type="scientific">[Bacillus] enclensis</name>
    <dbReference type="NCBI Taxonomy" id="1402860"/>
    <lineage>
        <taxon>Bacteria</taxon>
        <taxon>Bacillati</taxon>
        <taxon>Bacillota</taxon>
        <taxon>Bacilli</taxon>
        <taxon>Bacillales</taxon>
        <taxon>Bacillaceae</taxon>
        <taxon>Rossellomorea</taxon>
    </lineage>
</organism>
<keyword evidence="1" id="KW-0167">Capsid protein</keyword>
<dbReference type="InterPro" id="IPR011009">
    <property type="entry name" value="Kinase-like_dom_sf"/>
</dbReference>